<evidence type="ECO:0000256" key="2">
    <source>
        <dbReference type="ARBA" id="ARBA00022723"/>
    </source>
</evidence>
<protein>
    <submittedName>
        <fullName evidence="10">Metalloprotease LoiP</fullName>
    </submittedName>
</protein>
<feature type="signal peptide" evidence="8">
    <location>
        <begin position="1"/>
        <end position="20"/>
    </location>
</feature>
<feature type="domain" description="Peptidase M48" evidence="9">
    <location>
        <begin position="76"/>
        <end position="254"/>
    </location>
</feature>
<evidence type="ECO:0000256" key="5">
    <source>
        <dbReference type="ARBA" id="ARBA00023049"/>
    </source>
</evidence>
<dbReference type="AlphaFoldDB" id="A0A7V8FNM0"/>
<dbReference type="Proteomes" id="UP000461670">
    <property type="component" value="Unassembled WGS sequence"/>
</dbReference>
<evidence type="ECO:0000256" key="7">
    <source>
        <dbReference type="SAM" id="MobiDB-lite"/>
    </source>
</evidence>
<keyword evidence="5 6" id="KW-0482">Metalloprotease</keyword>
<name>A0A7V8FNM0_9BURK</name>
<dbReference type="CDD" id="cd07334">
    <property type="entry name" value="M48C_loiP_like"/>
    <property type="match status" value="1"/>
</dbReference>
<accession>A0A7V8FNM0</accession>
<keyword evidence="4 6" id="KW-0862">Zinc</keyword>
<dbReference type="GO" id="GO:0046872">
    <property type="term" value="F:metal ion binding"/>
    <property type="evidence" value="ECO:0007669"/>
    <property type="project" value="UniProtKB-KW"/>
</dbReference>
<evidence type="ECO:0000259" key="9">
    <source>
        <dbReference type="Pfam" id="PF01435"/>
    </source>
</evidence>
<dbReference type="PANTHER" id="PTHR22726">
    <property type="entry name" value="METALLOENDOPEPTIDASE OMA1"/>
    <property type="match status" value="1"/>
</dbReference>
<dbReference type="Gene3D" id="3.30.2010.10">
    <property type="entry name" value="Metalloproteases ('zincins'), catalytic domain"/>
    <property type="match status" value="1"/>
</dbReference>
<dbReference type="Pfam" id="PF01435">
    <property type="entry name" value="Peptidase_M48"/>
    <property type="match status" value="1"/>
</dbReference>
<keyword evidence="2" id="KW-0479">Metal-binding</keyword>
<gene>
    <name evidence="10" type="primary">loiP</name>
    <name evidence="10" type="ORF">GAK30_02091</name>
</gene>
<evidence type="ECO:0000256" key="3">
    <source>
        <dbReference type="ARBA" id="ARBA00022801"/>
    </source>
</evidence>
<comment type="cofactor">
    <cofactor evidence="6">
        <name>Zn(2+)</name>
        <dbReference type="ChEBI" id="CHEBI:29105"/>
    </cofactor>
    <text evidence="6">Binds 1 zinc ion per subunit.</text>
</comment>
<dbReference type="PANTHER" id="PTHR22726:SF8">
    <property type="entry name" value="METALLOPROTEASE YCAL"/>
    <property type="match status" value="1"/>
</dbReference>
<dbReference type="GO" id="GO:0051603">
    <property type="term" value="P:proteolysis involved in protein catabolic process"/>
    <property type="evidence" value="ECO:0007669"/>
    <property type="project" value="TreeGrafter"/>
</dbReference>
<organism evidence="10 11">
    <name type="scientific">Paracidovorax wautersii</name>
    <dbReference type="NCBI Taxonomy" id="1177982"/>
    <lineage>
        <taxon>Bacteria</taxon>
        <taxon>Pseudomonadati</taxon>
        <taxon>Pseudomonadota</taxon>
        <taxon>Betaproteobacteria</taxon>
        <taxon>Burkholderiales</taxon>
        <taxon>Comamonadaceae</taxon>
        <taxon>Paracidovorax</taxon>
    </lineage>
</organism>
<feature type="region of interest" description="Disordered" evidence="7">
    <location>
        <begin position="251"/>
        <end position="287"/>
    </location>
</feature>
<keyword evidence="3 6" id="KW-0378">Hydrolase</keyword>
<sequence length="287" mass="29905">MQKTPSIRLLLALSSSAVLAGCLATGNPQLDTAMNAGGSLFQAATLSDDDIAKLSDQACAEQDATNKVAAPGSKYDRRLQSIVKGMEPTVNGRTINYKVYQTDDVNAWAMGNGCVRVYSGLMDKMTDDEVRGVVGHEIGHVALGHSKRAMQLAYTTKAARDASGLAGASVAALSQPQLGDIAESFVNAQFSQSQETAADNYSYDQLKAKGFRREGLATAFEKLAAGSSGTTSATARMFSSHPESLARAENIRTRIAADGGDAPAAPAPKAAAKKKPAAKKSTTTAAQ</sequence>
<evidence type="ECO:0000313" key="11">
    <source>
        <dbReference type="Proteomes" id="UP000461670"/>
    </source>
</evidence>
<evidence type="ECO:0000256" key="4">
    <source>
        <dbReference type="ARBA" id="ARBA00022833"/>
    </source>
</evidence>
<dbReference type="InterPro" id="IPR051156">
    <property type="entry name" value="Mito/Outer_Membr_Metalloprot"/>
</dbReference>
<evidence type="ECO:0000256" key="8">
    <source>
        <dbReference type="SAM" id="SignalP"/>
    </source>
</evidence>
<dbReference type="PROSITE" id="PS51257">
    <property type="entry name" value="PROKAR_LIPOPROTEIN"/>
    <property type="match status" value="1"/>
</dbReference>
<comment type="caution">
    <text evidence="10">The sequence shown here is derived from an EMBL/GenBank/DDBJ whole genome shotgun (WGS) entry which is preliminary data.</text>
</comment>
<keyword evidence="8" id="KW-0732">Signal</keyword>
<keyword evidence="1 6" id="KW-0645">Protease</keyword>
<evidence type="ECO:0000313" key="10">
    <source>
        <dbReference type="EMBL" id="KAF1021067.1"/>
    </source>
</evidence>
<feature type="chain" id="PRO_5030694932" evidence="8">
    <location>
        <begin position="21"/>
        <end position="287"/>
    </location>
</feature>
<feature type="compositionally biased region" description="Low complexity" evidence="7">
    <location>
        <begin position="256"/>
        <end position="270"/>
    </location>
</feature>
<dbReference type="GO" id="GO:0016020">
    <property type="term" value="C:membrane"/>
    <property type="evidence" value="ECO:0007669"/>
    <property type="project" value="TreeGrafter"/>
</dbReference>
<reference evidence="11" key="1">
    <citation type="journal article" date="2020" name="MBio">
        <title>Horizontal gene transfer to a defensive symbiont with a reduced genome amongst a multipartite beetle microbiome.</title>
        <authorList>
            <person name="Waterworth S.C."/>
            <person name="Florez L.V."/>
            <person name="Rees E.R."/>
            <person name="Hertweck C."/>
            <person name="Kaltenpoth M."/>
            <person name="Kwan J.C."/>
        </authorList>
    </citation>
    <scope>NUCLEOTIDE SEQUENCE [LARGE SCALE GENOMIC DNA]</scope>
</reference>
<proteinExistence type="inferred from homology"/>
<dbReference type="GO" id="GO:0004222">
    <property type="term" value="F:metalloendopeptidase activity"/>
    <property type="evidence" value="ECO:0007669"/>
    <property type="project" value="InterPro"/>
</dbReference>
<dbReference type="InterPro" id="IPR001915">
    <property type="entry name" value="Peptidase_M48"/>
</dbReference>
<evidence type="ECO:0000256" key="1">
    <source>
        <dbReference type="ARBA" id="ARBA00022670"/>
    </source>
</evidence>
<evidence type="ECO:0000256" key="6">
    <source>
        <dbReference type="RuleBase" id="RU003983"/>
    </source>
</evidence>
<comment type="similarity">
    <text evidence="6">Belongs to the peptidase M48 family.</text>
</comment>
<dbReference type="EMBL" id="WNDQ01000026">
    <property type="protein sequence ID" value="KAF1021067.1"/>
    <property type="molecule type" value="Genomic_DNA"/>
</dbReference>